<dbReference type="RefSeq" id="WP_323745811.1">
    <property type="nucleotide sequence ID" value="NZ_ARXX01000020.1"/>
</dbReference>
<feature type="domain" description="Cytochrome c" evidence="7">
    <location>
        <begin position="30"/>
        <end position="113"/>
    </location>
</feature>
<keyword evidence="2 6" id="KW-0349">Heme</keyword>
<dbReference type="SUPFAM" id="SSF46626">
    <property type="entry name" value="Cytochrome c"/>
    <property type="match status" value="1"/>
</dbReference>
<dbReference type="InterPro" id="IPR002323">
    <property type="entry name" value="Cyt_CIE"/>
</dbReference>
<gene>
    <name evidence="8" type="ORF">Y5W_01633</name>
</gene>
<evidence type="ECO:0000256" key="5">
    <source>
        <dbReference type="ARBA" id="ARBA00023004"/>
    </source>
</evidence>
<dbReference type="PROSITE" id="PS51257">
    <property type="entry name" value="PROKAR_LIPOPROTEIN"/>
    <property type="match status" value="1"/>
</dbReference>
<dbReference type="InterPro" id="IPR036909">
    <property type="entry name" value="Cyt_c-like_dom_sf"/>
</dbReference>
<keyword evidence="1" id="KW-0813">Transport</keyword>
<dbReference type="PANTHER" id="PTHR40942">
    <property type="match status" value="1"/>
</dbReference>
<organism evidence="8 9">
    <name type="scientific">Alloalcanivorax profundimaris</name>
    <dbReference type="NCBI Taxonomy" id="2735259"/>
    <lineage>
        <taxon>Bacteria</taxon>
        <taxon>Pseudomonadati</taxon>
        <taxon>Pseudomonadota</taxon>
        <taxon>Gammaproteobacteria</taxon>
        <taxon>Oceanospirillales</taxon>
        <taxon>Alcanivoracaceae</taxon>
        <taxon>Alloalcanivorax</taxon>
    </lineage>
</organism>
<evidence type="ECO:0000256" key="1">
    <source>
        <dbReference type="ARBA" id="ARBA00022448"/>
    </source>
</evidence>
<evidence type="ECO:0000256" key="6">
    <source>
        <dbReference type="PROSITE-ProRule" id="PRU00433"/>
    </source>
</evidence>
<evidence type="ECO:0000259" key="7">
    <source>
        <dbReference type="PROSITE" id="PS51007"/>
    </source>
</evidence>
<keyword evidence="4" id="KW-0249">Electron transport</keyword>
<reference evidence="8 9" key="1">
    <citation type="submission" date="2012-09" db="EMBL/GenBank/DDBJ databases">
        <title>Genome Sequence of alkane-degrading Bacterium Alcanivorax sp. 521-1.</title>
        <authorList>
            <person name="Lai Q."/>
            <person name="Shao Z."/>
        </authorList>
    </citation>
    <scope>NUCLEOTIDE SEQUENCE [LARGE SCALE GENOMIC DNA]</scope>
    <source>
        <strain evidence="8 9">521-1</strain>
    </source>
</reference>
<evidence type="ECO:0000256" key="3">
    <source>
        <dbReference type="ARBA" id="ARBA00022723"/>
    </source>
</evidence>
<sequence>MRVAGSLALALALAGCGDPEPARDAGAERAEPRPPAAIYGRYCVNCHGRGMAGAPRVGPEFRLHWSHEVEEEGFEHLVRVAIEGQMGMPPRGTCFDCTDEELEATVIYMLKQSGAQ</sequence>
<keyword evidence="9" id="KW-1185">Reference proteome</keyword>
<dbReference type="EMBL" id="ARXX01000020">
    <property type="protein sequence ID" value="MBF5056339.1"/>
    <property type="molecule type" value="Genomic_DNA"/>
</dbReference>
<dbReference type="PANTHER" id="PTHR40942:SF4">
    <property type="entry name" value="CYTOCHROME C5"/>
    <property type="match status" value="1"/>
</dbReference>
<evidence type="ECO:0000313" key="8">
    <source>
        <dbReference type="EMBL" id="MBF5056339.1"/>
    </source>
</evidence>
<evidence type="ECO:0000256" key="4">
    <source>
        <dbReference type="ARBA" id="ARBA00022982"/>
    </source>
</evidence>
<dbReference type="InterPro" id="IPR009056">
    <property type="entry name" value="Cyt_c-like_dom"/>
</dbReference>
<accession>A0ABS0AQF3</accession>
<dbReference type="Gene3D" id="1.10.760.10">
    <property type="entry name" value="Cytochrome c-like domain"/>
    <property type="match status" value="1"/>
</dbReference>
<evidence type="ECO:0000256" key="2">
    <source>
        <dbReference type="ARBA" id="ARBA00022617"/>
    </source>
</evidence>
<comment type="caution">
    <text evidence="8">The sequence shown here is derived from an EMBL/GenBank/DDBJ whole genome shotgun (WGS) entry which is preliminary data.</text>
</comment>
<dbReference type="PROSITE" id="PS51007">
    <property type="entry name" value="CYTC"/>
    <property type="match status" value="1"/>
</dbReference>
<proteinExistence type="predicted"/>
<protein>
    <submittedName>
        <fullName evidence="8">Cytochrome c5</fullName>
    </submittedName>
</protein>
<name>A0ABS0AQF3_9GAMM</name>
<keyword evidence="5 6" id="KW-0408">Iron</keyword>
<dbReference type="PRINTS" id="PR00607">
    <property type="entry name" value="CYTCHROMECIE"/>
</dbReference>
<keyword evidence="3 6" id="KW-0479">Metal-binding</keyword>
<dbReference type="Proteomes" id="UP000662703">
    <property type="component" value="Unassembled WGS sequence"/>
</dbReference>
<evidence type="ECO:0000313" key="9">
    <source>
        <dbReference type="Proteomes" id="UP000662703"/>
    </source>
</evidence>
<dbReference type="Pfam" id="PF13442">
    <property type="entry name" value="Cytochrome_CBB3"/>
    <property type="match status" value="1"/>
</dbReference>